<gene>
    <name evidence="2" type="ORF">A7U60_g8298</name>
</gene>
<dbReference type="EMBL" id="LNZH02000214">
    <property type="protein sequence ID" value="OCB84773.1"/>
    <property type="molecule type" value="Genomic_DNA"/>
</dbReference>
<name>A0A9Q5HRQ1_SANBA</name>
<proteinExistence type="predicted"/>
<protein>
    <submittedName>
        <fullName evidence="2">Uncharacterized protein</fullName>
    </submittedName>
</protein>
<sequence>MPEFAPQRHEQKCFIAASNALVQSYPYRIQICPSGYAKPSKQRYTSSKVSDAYWSGLCEISARMEDLTCEERVEKERIMEPERLPTPCPSDVEDKSPKSRGRLETNVPASPALTALTESSGSLRFTASPSISQSSLDELEMPPTPRLRTCQLPVSPSIIISPLPLLPPLHSDSPSRSEAPTRQESEFDSLDDHPLLRPLAEDWSSLDRNTTLSLATEPPEEESWPFNNALGLYVDPAMNVTTWDAGGFIRSTAPSPSPIRFRRNHRRT</sequence>
<feature type="compositionally biased region" description="Basic and acidic residues" evidence="1">
    <location>
        <begin position="173"/>
        <end position="194"/>
    </location>
</feature>
<evidence type="ECO:0000256" key="1">
    <source>
        <dbReference type="SAM" id="MobiDB-lite"/>
    </source>
</evidence>
<feature type="compositionally biased region" description="Basic and acidic residues" evidence="1">
    <location>
        <begin position="92"/>
        <end position="103"/>
    </location>
</feature>
<accession>A0A9Q5HRQ1</accession>
<feature type="region of interest" description="Disordered" evidence="1">
    <location>
        <begin position="80"/>
        <end position="113"/>
    </location>
</feature>
<keyword evidence="3" id="KW-1185">Reference proteome</keyword>
<feature type="region of interest" description="Disordered" evidence="1">
    <location>
        <begin position="165"/>
        <end position="194"/>
    </location>
</feature>
<comment type="caution">
    <text evidence="2">The sequence shown here is derived from an EMBL/GenBank/DDBJ whole genome shotgun (WGS) entry which is preliminary data.</text>
</comment>
<reference evidence="2" key="1">
    <citation type="submission" date="2016-06" db="EMBL/GenBank/DDBJ databases">
        <title>Draft Genome sequence of the fungus Inonotus baumii.</title>
        <authorList>
            <person name="Zhu H."/>
            <person name="Lin W."/>
        </authorList>
    </citation>
    <scope>NUCLEOTIDE SEQUENCE</scope>
    <source>
        <strain evidence="2">821</strain>
    </source>
</reference>
<dbReference type="AlphaFoldDB" id="A0A9Q5HRQ1"/>
<evidence type="ECO:0000313" key="3">
    <source>
        <dbReference type="Proteomes" id="UP000757232"/>
    </source>
</evidence>
<organism evidence="2 3">
    <name type="scientific">Sanghuangporus baumii</name>
    <name type="common">Phellinus baumii</name>
    <dbReference type="NCBI Taxonomy" id="108892"/>
    <lineage>
        <taxon>Eukaryota</taxon>
        <taxon>Fungi</taxon>
        <taxon>Dikarya</taxon>
        <taxon>Basidiomycota</taxon>
        <taxon>Agaricomycotina</taxon>
        <taxon>Agaricomycetes</taxon>
        <taxon>Hymenochaetales</taxon>
        <taxon>Hymenochaetaceae</taxon>
        <taxon>Sanghuangporus</taxon>
    </lineage>
</organism>
<evidence type="ECO:0000313" key="2">
    <source>
        <dbReference type="EMBL" id="OCB84773.1"/>
    </source>
</evidence>
<dbReference type="Proteomes" id="UP000757232">
    <property type="component" value="Unassembled WGS sequence"/>
</dbReference>